<feature type="transmembrane region" description="Helical" evidence="6">
    <location>
        <begin position="128"/>
        <end position="146"/>
    </location>
</feature>
<feature type="transmembrane region" description="Helical" evidence="6">
    <location>
        <begin position="253"/>
        <end position="272"/>
    </location>
</feature>
<dbReference type="Pfam" id="PF00892">
    <property type="entry name" value="EamA"/>
    <property type="match status" value="2"/>
</dbReference>
<comment type="caution">
    <text evidence="8">The sequence shown here is derived from an EMBL/GenBank/DDBJ whole genome shotgun (WGS) entry which is preliminary data.</text>
</comment>
<feature type="transmembrane region" description="Helical" evidence="6">
    <location>
        <begin position="12"/>
        <end position="31"/>
    </location>
</feature>
<feature type="transmembrane region" description="Helical" evidence="6">
    <location>
        <begin position="103"/>
        <end position="121"/>
    </location>
</feature>
<dbReference type="OrthoDB" id="7158585at2"/>
<keyword evidence="2" id="KW-1003">Cell membrane</keyword>
<dbReference type="InterPro" id="IPR000620">
    <property type="entry name" value="EamA_dom"/>
</dbReference>
<keyword evidence="5 6" id="KW-0472">Membrane</keyword>
<evidence type="ECO:0000256" key="2">
    <source>
        <dbReference type="ARBA" id="ARBA00022475"/>
    </source>
</evidence>
<gene>
    <name evidence="8" type="ORF">C8D85_1027</name>
</gene>
<feature type="transmembrane region" description="Helical" evidence="6">
    <location>
        <begin position="221"/>
        <end position="241"/>
    </location>
</feature>
<dbReference type="Proteomes" id="UP000295729">
    <property type="component" value="Unassembled WGS sequence"/>
</dbReference>
<evidence type="ECO:0000256" key="6">
    <source>
        <dbReference type="SAM" id="Phobius"/>
    </source>
</evidence>
<protein>
    <submittedName>
        <fullName evidence="8">Threonine/homoserine efflux transporter RhtA</fullName>
    </submittedName>
</protein>
<dbReference type="GO" id="GO:0005886">
    <property type="term" value="C:plasma membrane"/>
    <property type="evidence" value="ECO:0007669"/>
    <property type="project" value="UniProtKB-SubCell"/>
</dbReference>
<evidence type="ECO:0000313" key="9">
    <source>
        <dbReference type="Proteomes" id="UP000295729"/>
    </source>
</evidence>
<dbReference type="InterPro" id="IPR051258">
    <property type="entry name" value="Diverse_Substrate_Transporter"/>
</dbReference>
<dbReference type="SUPFAM" id="SSF103481">
    <property type="entry name" value="Multidrug resistance efflux transporter EmrE"/>
    <property type="match status" value="2"/>
</dbReference>
<evidence type="ECO:0000256" key="5">
    <source>
        <dbReference type="ARBA" id="ARBA00023136"/>
    </source>
</evidence>
<evidence type="ECO:0000256" key="1">
    <source>
        <dbReference type="ARBA" id="ARBA00004651"/>
    </source>
</evidence>
<feature type="domain" description="EamA" evidence="7">
    <location>
        <begin position="156"/>
        <end position="294"/>
    </location>
</feature>
<feature type="transmembrane region" description="Helical" evidence="6">
    <location>
        <begin position="186"/>
        <end position="209"/>
    </location>
</feature>
<dbReference type="InterPro" id="IPR037185">
    <property type="entry name" value="EmrE-like"/>
</dbReference>
<feature type="transmembrane region" description="Helical" evidence="6">
    <location>
        <begin position="152"/>
        <end position="174"/>
    </location>
</feature>
<evidence type="ECO:0000256" key="4">
    <source>
        <dbReference type="ARBA" id="ARBA00022989"/>
    </source>
</evidence>
<dbReference type="EMBL" id="SNZA01000001">
    <property type="protein sequence ID" value="TDR15653.1"/>
    <property type="molecule type" value="Genomic_DNA"/>
</dbReference>
<keyword evidence="9" id="KW-1185">Reference proteome</keyword>
<dbReference type="PANTHER" id="PTHR42920:SF5">
    <property type="entry name" value="EAMA DOMAIN-CONTAINING PROTEIN"/>
    <property type="match status" value="1"/>
</dbReference>
<proteinExistence type="predicted"/>
<organism evidence="8 9">
    <name type="scientific">Marinomonas communis</name>
    <dbReference type="NCBI Taxonomy" id="28254"/>
    <lineage>
        <taxon>Bacteria</taxon>
        <taxon>Pseudomonadati</taxon>
        <taxon>Pseudomonadota</taxon>
        <taxon>Gammaproteobacteria</taxon>
        <taxon>Oceanospirillales</taxon>
        <taxon>Oceanospirillaceae</taxon>
        <taxon>Marinomonas</taxon>
    </lineage>
</organism>
<keyword evidence="4 6" id="KW-1133">Transmembrane helix</keyword>
<comment type="subcellular location">
    <subcellularLocation>
        <location evidence="1">Cell membrane</location>
        <topology evidence="1">Multi-pass membrane protein</topology>
    </subcellularLocation>
</comment>
<keyword evidence="3 6" id="KW-0812">Transmembrane</keyword>
<name>A0A4R6XF01_9GAMM</name>
<evidence type="ECO:0000256" key="3">
    <source>
        <dbReference type="ARBA" id="ARBA00022692"/>
    </source>
</evidence>
<evidence type="ECO:0000259" key="7">
    <source>
        <dbReference type="Pfam" id="PF00892"/>
    </source>
</evidence>
<sequence length="298" mass="32564">MTTLTTHPYRPLFGWTECMLLLVAIFWGTSYGLTKDALMYVGVFSFIGIRFGLTFLMLLPVLVRDFKQGKNQDWLRALPTGLVLSGIFVCEVSGVLYTSATNAAVLISLSMILTALAETLINRSRVSGSLWLMGMLSCLGVLLLSLHSGFNLSFNLGDGLILLAAVGRAIMVTLTKRLTHNRSITMLSLTAIQSLMVMLMAIIVGWGSGESIAWSSLSQPAFWLITLYLVLMCTLFAFFAQNLAISRTSPTRVALLMGSEPLFGALFAMLWLGESLSLIQWLGALLIIASVMRVSTSR</sequence>
<dbReference type="Gene3D" id="1.10.3730.20">
    <property type="match status" value="1"/>
</dbReference>
<evidence type="ECO:0000313" key="8">
    <source>
        <dbReference type="EMBL" id="TDR15653.1"/>
    </source>
</evidence>
<feature type="transmembrane region" description="Helical" evidence="6">
    <location>
        <begin position="37"/>
        <end position="62"/>
    </location>
</feature>
<reference evidence="8 9" key="1">
    <citation type="submission" date="2019-03" db="EMBL/GenBank/DDBJ databases">
        <title>Genomic Encyclopedia of Type Strains, Phase IV (KMG-IV): sequencing the most valuable type-strain genomes for metagenomic binning, comparative biology and taxonomic classification.</title>
        <authorList>
            <person name="Goeker M."/>
        </authorList>
    </citation>
    <scope>NUCLEOTIDE SEQUENCE [LARGE SCALE GENOMIC DNA]</scope>
    <source>
        <strain evidence="8 9">DSM 5604</strain>
    </source>
</reference>
<feature type="domain" description="EamA" evidence="7">
    <location>
        <begin position="15"/>
        <end position="145"/>
    </location>
</feature>
<accession>A0A4R6XF01</accession>
<dbReference type="PANTHER" id="PTHR42920">
    <property type="entry name" value="OS03G0707200 PROTEIN-RELATED"/>
    <property type="match status" value="1"/>
</dbReference>
<feature type="transmembrane region" description="Helical" evidence="6">
    <location>
        <begin position="74"/>
        <end position="97"/>
    </location>
</feature>
<feature type="transmembrane region" description="Helical" evidence="6">
    <location>
        <begin position="278"/>
        <end position="296"/>
    </location>
</feature>
<dbReference type="AlphaFoldDB" id="A0A4R6XF01"/>